<dbReference type="EMBL" id="SMMG02000003">
    <property type="protein sequence ID" value="KAA3481649.1"/>
    <property type="molecule type" value="Genomic_DNA"/>
</dbReference>
<sequence length="156" mass="18334">MPEGQSSSSKRPFCFLAGWVEHPGFSKFVKENWKVELETREELESVLHHEELLWRQKARCDWLIFGDPFFHKRTLQRKKHNCIAALKNQVREWVMDEEELKKTGSLGGGAFPILEQKEIQFLSMPIFYEEIKKAVFDMAPLKAPESDGLHTFFYQS</sequence>
<keyword evidence="1" id="KW-0269">Exonuclease</keyword>
<keyword evidence="1" id="KW-0378">Hydrolase</keyword>
<dbReference type="OrthoDB" id="1002559at2759"/>
<dbReference type="AlphaFoldDB" id="A0A5B6WIN5"/>
<dbReference type="Proteomes" id="UP000325315">
    <property type="component" value="Unassembled WGS sequence"/>
</dbReference>
<evidence type="ECO:0000313" key="1">
    <source>
        <dbReference type="EMBL" id="KAA3481649.1"/>
    </source>
</evidence>
<dbReference type="GO" id="GO:0004527">
    <property type="term" value="F:exonuclease activity"/>
    <property type="evidence" value="ECO:0007669"/>
    <property type="project" value="UniProtKB-KW"/>
</dbReference>
<keyword evidence="1" id="KW-0540">Nuclease</keyword>
<keyword evidence="1" id="KW-0255">Endonuclease</keyword>
<proteinExistence type="predicted"/>
<keyword evidence="2" id="KW-1185">Reference proteome</keyword>
<organism evidence="1 2">
    <name type="scientific">Gossypium australe</name>
    <dbReference type="NCBI Taxonomy" id="47621"/>
    <lineage>
        <taxon>Eukaryota</taxon>
        <taxon>Viridiplantae</taxon>
        <taxon>Streptophyta</taxon>
        <taxon>Embryophyta</taxon>
        <taxon>Tracheophyta</taxon>
        <taxon>Spermatophyta</taxon>
        <taxon>Magnoliopsida</taxon>
        <taxon>eudicotyledons</taxon>
        <taxon>Gunneridae</taxon>
        <taxon>Pentapetalae</taxon>
        <taxon>rosids</taxon>
        <taxon>malvids</taxon>
        <taxon>Malvales</taxon>
        <taxon>Malvaceae</taxon>
        <taxon>Malvoideae</taxon>
        <taxon>Gossypium</taxon>
    </lineage>
</organism>
<comment type="caution">
    <text evidence="1">The sequence shown here is derived from an EMBL/GenBank/DDBJ whole genome shotgun (WGS) entry which is preliminary data.</text>
</comment>
<accession>A0A5B6WIN5</accession>
<protein>
    <submittedName>
        <fullName evidence="1">Endonuclease/exonuclease/phosphatase</fullName>
    </submittedName>
</protein>
<evidence type="ECO:0000313" key="2">
    <source>
        <dbReference type="Proteomes" id="UP000325315"/>
    </source>
</evidence>
<reference evidence="2" key="1">
    <citation type="journal article" date="2019" name="Plant Biotechnol. J.">
        <title>Genome sequencing of the Australian wild diploid species Gossypium australe highlights disease resistance and delayed gland morphogenesis.</title>
        <authorList>
            <person name="Cai Y."/>
            <person name="Cai X."/>
            <person name="Wang Q."/>
            <person name="Wang P."/>
            <person name="Zhang Y."/>
            <person name="Cai C."/>
            <person name="Xu Y."/>
            <person name="Wang K."/>
            <person name="Zhou Z."/>
            <person name="Wang C."/>
            <person name="Geng S."/>
            <person name="Li B."/>
            <person name="Dong Q."/>
            <person name="Hou Y."/>
            <person name="Wang H."/>
            <person name="Ai P."/>
            <person name="Liu Z."/>
            <person name="Yi F."/>
            <person name="Sun M."/>
            <person name="An G."/>
            <person name="Cheng J."/>
            <person name="Zhang Y."/>
            <person name="Shi Q."/>
            <person name="Xie Y."/>
            <person name="Shi X."/>
            <person name="Chang Y."/>
            <person name="Huang F."/>
            <person name="Chen Y."/>
            <person name="Hong S."/>
            <person name="Mi L."/>
            <person name="Sun Q."/>
            <person name="Zhang L."/>
            <person name="Zhou B."/>
            <person name="Peng R."/>
            <person name="Zhang X."/>
            <person name="Liu F."/>
        </authorList>
    </citation>
    <scope>NUCLEOTIDE SEQUENCE [LARGE SCALE GENOMIC DNA]</scope>
    <source>
        <strain evidence="2">cv. PA1801</strain>
    </source>
</reference>
<gene>
    <name evidence="1" type="ORF">EPI10_022001</name>
</gene>
<name>A0A5B6WIN5_9ROSI</name>
<dbReference type="GO" id="GO:0004519">
    <property type="term" value="F:endonuclease activity"/>
    <property type="evidence" value="ECO:0007669"/>
    <property type="project" value="UniProtKB-KW"/>
</dbReference>